<reference evidence="12 13" key="1">
    <citation type="journal article" date="2015" name="Genome Biol. Evol.">
        <title>Phylogenomic analyses indicate that early fungi evolved digesting cell walls of algal ancestors of land plants.</title>
        <authorList>
            <person name="Chang Y."/>
            <person name="Wang S."/>
            <person name="Sekimoto S."/>
            <person name="Aerts A.L."/>
            <person name="Choi C."/>
            <person name="Clum A."/>
            <person name="LaButti K.M."/>
            <person name="Lindquist E.A."/>
            <person name="Yee Ngan C."/>
            <person name="Ohm R.A."/>
            <person name="Salamov A.A."/>
            <person name="Grigoriev I.V."/>
            <person name="Spatafora J.W."/>
            <person name="Berbee M.L."/>
        </authorList>
    </citation>
    <scope>NUCLEOTIDE SEQUENCE [LARGE SCALE GENOMIC DNA]</scope>
    <source>
        <strain evidence="12 13">JEL478</strain>
    </source>
</reference>
<dbReference type="EMBL" id="KQ965732">
    <property type="protein sequence ID" value="KXS21477.1"/>
    <property type="molecule type" value="Genomic_DNA"/>
</dbReference>
<keyword evidence="2 9" id="KW-0575">Peroxidase</keyword>
<keyword evidence="3" id="KW-0349">Heme</keyword>
<dbReference type="InterPro" id="IPR010255">
    <property type="entry name" value="Haem_peroxidase_sf"/>
</dbReference>
<dbReference type="SUPFAM" id="SSF48113">
    <property type="entry name" value="Heme-dependent peroxidases"/>
    <property type="match status" value="2"/>
</dbReference>
<keyword evidence="13" id="KW-1185">Reference proteome</keyword>
<dbReference type="PANTHER" id="PTHR30555">
    <property type="entry name" value="HYDROPEROXIDASE I, BIFUNCTIONAL CATALASE-PEROXIDASE"/>
    <property type="match status" value="1"/>
</dbReference>
<sequence length="676" mass="72004">MRLSRAAASAVLGFFALFATSNANNSHHQGVDYEAVKSDIWAALTDSKEFWPADFGNYGPFLIRLAWHCAGSYRTSDGRGGCDGGRIRYLPERGWPDNVNLDKALDVLEPLKIRHPSISWGDLIILAGTTAIEHMGGPVLGYCGGRTDDANGDASLQLGPTALQVDIANCTLNGNCSFPLGPTTIGLIYVNPEGHLADGDPVGITPDIRSSFGRMGMNDRETVALIGGGHSFGKAHGACPTGAGPSPIEDPANPWPGTCGNGTSKGKGRNTFSSGFEGPWTTAPTNWTNQYFSNLLDFNWTIITGPGAHKQWTPNAISGKKSPPSGIMMLTSDIGLISEDKYKALVQEYATNISSLSTEFAHAWYKLTSRDIGPAWRCKGPWVAPPQPFQLPLPDAPAQSADLWSLADKVKNVLSASTKGPSDTTADGQPYVGALLINVAKQCASSYRDTDHSGGCNGASFLLAPQNDYPLNKGTGDVVSSVLKPIADATPGASIADLIVLSGTVALAQASGRYDFYDHLRGGRVDLKTAWNLEEVSRLAPRTYIANPIVAVRDDWVVRGLTVPQGVALAGLPRSTFQQKNLGYSGSFGDPSKVDNTLFKLLVTESWVPTNKTGPAGPEYVAVDKPDVFVLQSDLVLHWDGEAKAVVQEFAADNDAFLDALVDAWSTIMNADLPPK</sequence>
<dbReference type="PANTHER" id="PTHR30555:SF0">
    <property type="entry name" value="CATALASE-PEROXIDASE"/>
    <property type="match status" value="1"/>
</dbReference>
<dbReference type="GO" id="GO:0005829">
    <property type="term" value="C:cytosol"/>
    <property type="evidence" value="ECO:0007669"/>
    <property type="project" value="TreeGrafter"/>
</dbReference>
<dbReference type="InterPro" id="IPR000763">
    <property type="entry name" value="Catalase_peroxidase"/>
</dbReference>
<dbReference type="InterPro" id="IPR019793">
    <property type="entry name" value="Peroxidases_heam-ligand_BS"/>
</dbReference>
<keyword evidence="4" id="KW-0479">Metal-binding</keyword>
<feature type="signal peptide" evidence="9">
    <location>
        <begin position="1"/>
        <end position="23"/>
    </location>
</feature>
<dbReference type="OMA" id="EIFWGPE"/>
<keyword evidence="5 9" id="KW-0560">Oxidoreductase</keyword>
<dbReference type="GO" id="GO:0004096">
    <property type="term" value="F:catalase activity"/>
    <property type="evidence" value="ECO:0007669"/>
    <property type="project" value="InterPro"/>
</dbReference>
<dbReference type="Pfam" id="PF00141">
    <property type="entry name" value="peroxidase"/>
    <property type="match status" value="2"/>
</dbReference>
<accession>A0A139AXP1</accession>
<evidence type="ECO:0000256" key="1">
    <source>
        <dbReference type="ARBA" id="ARBA00001970"/>
    </source>
</evidence>
<organism evidence="12 13">
    <name type="scientific">Gonapodya prolifera (strain JEL478)</name>
    <name type="common">Monoblepharis prolifera</name>
    <dbReference type="NCBI Taxonomy" id="1344416"/>
    <lineage>
        <taxon>Eukaryota</taxon>
        <taxon>Fungi</taxon>
        <taxon>Fungi incertae sedis</taxon>
        <taxon>Chytridiomycota</taxon>
        <taxon>Chytridiomycota incertae sedis</taxon>
        <taxon>Monoblepharidomycetes</taxon>
        <taxon>Monoblepharidales</taxon>
        <taxon>Gonapodyaceae</taxon>
        <taxon>Gonapodya</taxon>
    </lineage>
</organism>
<comment type="cofactor">
    <cofactor evidence="1">
        <name>heme b</name>
        <dbReference type="ChEBI" id="CHEBI:60344"/>
    </cofactor>
</comment>
<evidence type="ECO:0000256" key="5">
    <source>
        <dbReference type="ARBA" id="ARBA00023002"/>
    </source>
</evidence>
<dbReference type="PROSITE" id="PS50873">
    <property type="entry name" value="PEROXIDASE_4"/>
    <property type="match status" value="1"/>
</dbReference>
<evidence type="ECO:0000256" key="9">
    <source>
        <dbReference type="RuleBase" id="RU363051"/>
    </source>
</evidence>
<feature type="chain" id="PRO_5007230267" description="Peroxidase" evidence="9">
    <location>
        <begin position="24"/>
        <end position="676"/>
    </location>
</feature>
<evidence type="ECO:0000256" key="3">
    <source>
        <dbReference type="ARBA" id="ARBA00022617"/>
    </source>
</evidence>
<keyword evidence="6" id="KW-0408">Iron</keyword>
<dbReference type="PROSITE" id="PS00436">
    <property type="entry name" value="PEROXIDASE_2"/>
    <property type="match status" value="1"/>
</dbReference>
<evidence type="ECO:0000256" key="8">
    <source>
        <dbReference type="ARBA" id="ARBA00049145"/>
    </source>
</evidence>
<dbReference type="Gene3D" id="1.10.420.10">
    <property type="entry name" value="Peroxidase, domain 2"/>
    <property type="match status" value="2"/>
</dbReference>
<dbReference type="GO" id="GO:0046872">
    <property type="term" value="F:metal ion binding"/>
    <property type="evidence" value="ECO:0007669"/>
    <property type="project" value="UniProtKB-UniRule"/>
</dbReference>
<name>A0A139AXP1_GONPJ</name>
<evidence type="ECO:0000313" key="12">
    <source>
        <dbReference type="EMBL" id="KXS21477.1"/>
    </source>
</evidence>
<keyword evidence="9" id="KW-0732">Signal</keyword>
<evidence type="ECO:0000259" key="11">
    <source>
        <dbReference type="PROSITE" id="PS50873"/>
    </source>
</evidence>
<feature type="domain" description="Plant heme peroxidase family profile" evidence="11">
    <location>
        <begin position="81"/>
        <end position="380"/>
    </location>
</feature>
<evidence type="ECO:0000256" key="10">
    <source>
        <dbReference type="SAM" id="MobiDB-lite"/>
    </source>
</evidence>
<dbReference type="OrthoDB" id="407695at2759"/>
<evidence type="ECO:0000313" key="13">
    <source>
        <dbReference type="Proteomes" id="UP000070544"/>
    </source>
</evidence>
<evidence type="ECO:0000256" key="6">
    <source>
        <dbReference type="ARBA" id="ARBA00023004"/>
    </source>
</evidence>
<comment type="similarity">
    <text evidence="9">Belongs to the peroxidase family.</text>
</comment>
<keyword evidence="7" id="KW-0376">Hydrogen peroxide</keyword>
<evidence type="ECO:0000256" key="4">
    <source>
        <dbReference type="ARBA" id="ARBA00022723"/>
    </source>
</evidence>
<dbReference type="STRING" id="1344416.A0A139AXP1"/>
<dbReference type="InterPro" id="IPR019794">
    <property type="entry name" value="Peroxidases_AS"/>
</dbReference>
<dbReference type="Gene3D" id="1.10.520.10">
    <property type="match status" value="2"/>
</dbReference>
<proteinExistence type="inferred from homology"/>
<evidence type="ECO:0000256" key="2">
    <source>
        <dbReference type="ARBA" id="ARBA00022559"/>
    </source>
</evidence>
<dbReference type="AlphaFoldDB" id="A0A139AXP1"/>
<comment type="catalytic activity">
    <reaction evidence="8">
        <text>2 H2O2 = O2 + 2 H2O</text>
        <dbReference type="Rhea" id="RHEA:20309"/>
        <dbReference type="ChEBI" id="CHEBI:15377"/>
        <dbReference type="ChEBI" id="CHEBI:15379"/>
        <dbReference type="ChEBI" id="CHEBI:16240"/>
        <dbReference type="EC" id="1.11.1.21"/>
    </reaction>
</comment>
<evidence type="ECO:0000256" key="7">
    <source>
        <dbReference type="ARBA" id="ARBA00023324"/>
    </source>
</evidence>
<dbReference type="GO" id="GO:0042744">
    <property type="term" value="P:hydrogen peroxide catabolic process"/>
    <property type="evidence" value="ECO:0007669"/>
    <property type="project" value="UniProtKB-KW"/>
</dbReference>
<dbReference type="PRINTS" id="PR00458">
    <property type="entry name" value="PEROXIDASE"/>
</dbReference>
<dbReference type="GO" id="GO:0020037">
    <property type="term" value="F:heme binding"/>
    <property type="evidence" value="ECO:0007669"/>
    <property type="project" value="UniProtKB-UniRule"/>
</dbReference>
<dbReference type="InterPro" id="IPR002016">
    <property type="entry name" value="Haem_peroxidase"/>
</dbReference>
<dbReference type="Proteomes" id="UP000070544">
    <property type="component" value="Unassembled WGS sequence"/>
</dbReference>
<feature type="region of interest" description="Disordered" evidence="10">
    <location>
        <begin position="241"/>
        <end position="274"/>
    </location>
</feature>
<dbReference type="PROSITE" id="PS00435">
    <property type="entry name" value="PEROXIDASE_1"/>
    <property type="match status" value="1"/>
</dbReference>
<dbReference type="GO" id="GO:0070301">
    <property type="term" value="P:cellular response to hydrogen peroxide"/>
    <property type="evidence" value="ECO:0007669"/>
    <property type="project" value="TreeGrafter"/>
</dbReference>
<protein>
    <recommendedName>
        <fullName evidence="9">Peroxidase</fullName>
        <ecNumber evidence="9">1.11.1.-</ecNumber>
    </recommendedName>
</protein>
<dbReference type="PRINTS" id="PR00460">
    <property type="entry name" value="BPEROXIDASE"/>
</dbReference>
<gene>
    <name evidence="12" type="ORF">M427DRAFT_40424</name>
</gene>
<dbReference type="EC" id="1.11.1.-" evidence="9"/>